<organism evidence="4 5">
    <name type="scientific">Comamonas testosteroni TK102</name>
    <dbReference type="NCBI Taxonomy" id="1392005"/>
    <lineage>
        <taxon>Bacteria</taxon>
        <taxon>Pseudomonadati</taxon>
        <taxon>Pseudomonadota</taxon>
        <taxon>Betaproteobacteria</taxon>
        <taxon>Burkholderiales</taxon>
        <taxon>Comamonadaceae</taxon>
        <taxon>Comamonas</taxon>
    </lineage>
</organism>
<dbReference type="GO" id="GO:0015035">
    <property type="term" value="F:protein-disulfide reductase activity"/>
    <property type="evidence" value="ECO:0007669"/>
    <property type="project" value="TreeGrafter"/>
</dbReference>
<dbReference type="Proteomes" id="UP000028782">
    <property type="component" value="Chromosome"/>
</dbReference>
<dbReference type="CDD" id="cd02966">
    <property type="entry name" value="TlpA_like_family"/>
    <property type="match status" value="1"/>
</dbReference>
<feature type="signal peptide" evidence="2">
    <location>
        <begin position="1"/>
        <end position="24"/>
    </location>
</feature>
<dbReference type="KEGG" id="ctes:O987_15890"/>
<dbReference type="GO" id="GO:0042158">
    <property type="term" value="P:lipoprotein biosynthetic process"/>
    <property type="evidence" value="ECO:0007669"/>
    <property type="project" value="InterPro"/>
</dbReference>
<dbReference type="InterPro" id="IPR013740">
    <property type="entry name" value="Redoxin"/>
</dbReference>
<sequence>MFLRFIAVQALLSALLLAGTAAWSQPLSPPGLSAGRSAAQSLILGAEQAFALTPPEQNAIRTEADDRRRLELHWTIAPGHYLYRDQLRLRDALGQALPLRIPQGQSRDDAFFGNVQVFHQELRVQAALPERPEQWPLELQWQGCAEAGICYPVQQQSIRAAQLDLDKTAQPTTPDPVNTAAASASPLQALALPASVLIGPLAFPSMALATFLAMFASQWWARRKQRQGAQPMEALLLRATLAGLLAARATYVAQWWPEYWSSLRASPAGALQILDIRDGGWNLWAGLLAAALWGAWSARRHAVLRRGVLQSLGLGAFILVTAYALRNWVEPTRPLLPALTLVSAGAQPTDLRSYRGQALAINLWASWCPPCKREMPVLAQAQKDHPEVRFIWINQGEDAATVLRYLQSMPLPVSQVLLDPEQLASRHWQQRGLPSTYFYDASGQLRSMRMGELSRATLAEQLRTIAPARPAP</sequence>
<gene>
    <name evidence="4" type="ORF">O987_15890</name>
</gene>
<feature type="transmembrane region" description="Helical" evidence="1">
    <location>
        <begin position="235"/>
        <end position="256"/>
    </location>
</feature>
<keyword evidence="1" id="KW-0812">Transmembrane</keyword>
<protein>
    <submittedName>
        <fullName evidence="4">Redoxin</fullName>
    </submittedName>
</protein>
<dbReference type="SUPFAM" id="SSF52833">
    <property type="entry name" value="Thioredoxin-like"/>
    <property type="match status" value="1"/>
</dbReference>
<dbReference type="EMBL" id="CP006704">
    <property type="protein sequence ID" value="AIJ47293.1"/>
    <property type="molecule type" value="Genomic_DNA"/>
</dbReference>
<name>A0A076PNI0_COMTE</name>
<dbReference type="InterPro" id="IPR036249">
    <property type="entry name" value="Thioredoxin-like_sf"/>
</dbReference>
<dbReference type="PANTHER" id="PTHR32234:SF0">
    <property type="entry name" value="THIOL:DISULFIDE INTERCHANGE PROTEIN DSBD"/>
    <property type="match status" value="1"/>
</dbReference>
<reference evidence="4 5" key="1">
    <citation type="journal article" date="2014" name="Genome Announc.">
        <title>Complete Genome Sequence of Polychlorinated Biphenyl Degrader Comamonas testosteroni TK102 (NBRC 109938).</title>
        <authorList>
            <person name="Fukuda K."/>
            <person name="Hosoyama A."/>
            <person name="Tsuchikane K."/>
            <person name="Ohji S."/>
            <person name="Yamazoe A."/>
            <person name="Fujita N."/>
            <person name="Shintani M."/>
            <person name="Kimbara K."/>
        </authorList>
    </citation>
    <scope>NUCLEOTIDE SEQUENCE [LARGE SCALE GENOMIC DNA]</scope>
    <source>
        <strain evidence="4">TK102</strain>
    </source>
</reference>
<dbReference type="Gene3D" id="2.60.40.1250">
    <property type="entry name" value="Thiol:disulfide interchange protein DsbD, N-terminal domain"/>
    <property type="match status" value="1"/>
</dbReference>
<feature type="transmembrane region" description="Helical" evidence="1">
    <location>
        <begin position="190"/>
        <end position="215"/>
    </location>
</feature>
<evidence type="ECO:0000256" key="1">
    <source>
        <dbReference type="SAM" id="Phobius"/>
    </source>
</evidence>
<dbReference type="HOGENOM" id="CLU_578357_0_0_4"/>
<dbReference type="AlphaFoldDB" id="A0A076PNI0"/>
<keyword evidence="2" id="KW-0732">Signal</keyword>
<evidence type="ECO:0000256" key="2">
    <source>
        <dbReference type="SAM" id="SignalP"/>
    </source>
</evidence>
<dbReference type="Gene3D" id="3.40.30.10">
    <property type="entry name" value="Glutaredoxin"/>
    <property type="match status" value="1"/>
</dbReference>
<dbReference type="InterPro" id="IPR013766">
    <property type="entry name" value="Thioredoxin_domain"/>
</dbReference>
<accession>A0A076PNI0</accession>
<feature type="domain" description="Thioredoxin" evidence="3">
    <location>
        <begin position="330"/>
        <end position="467"/>
    </location>
</feature>
<dbReference type="InterPro" id="IPR036929">
    <property type="entry name" value="DsbDN_sf"/>
</dbReference>
<dbReference type="GO" id="GO:0005886">
    <property type="term" value="C:plasma membrane"/>
    <property type="evidence" value="ECO:0007669"/>
    <property type="project" value="InterPro"/>
</dbReference>
<feature type="transmembrane region" description="Helical" evidence="1">
    <location>
        <begin position="308"/>
        <end position="325"/>
    </location>
</feature>
<dbReference type="GO" id="GO:0045454">
    <property type="term" value="P:cell redox homeostasis"/>
    <property type="evidence" value="ECO:0007669"/>
    <property type="project" value="TreeGrafter"/>
</dbReference>
<evidence type="ECO:0000259" key="3">
    <source>
        <dbReference type="PROSITE" id="PS51352"/>
    </source>
</evidence>
<evidence type="ECO:0000313" key="5">
    <source>
        <dbReference type="Proteomes" id="UP000028782"/>
    </source>
</evidence>
<dbReference type="Pfam" id="PF08534">
    <property type="entry name" value="Redoxin"/>
    <property type="match status" value="1"/>
</dbReference>
<keyword evidence="1" id="KW-1133">Transmembrane helix</keyword>
<dbReference type="Pfam" id="PF01790">
    <property type="entry name" value="LGT"/>
    <property type="match status" value="1"/>
</dbReference>
<dbReference type="GO" id="GO:0008961">
    <property type="term" value="F:phosphatidylglycerol-prolipoprotein diacylglyceryl transferase activity"/>
    <property type="evidence" value="ECO:0007669"/>
    <property type="project" value="InterPro"/>
</dbReference>
<proteinExistence type="predicted"/>
<dbReference type="Pfam" id="PF11412">
    <property type="entry name" value="DsbD_N"/>
    <property type="match status" value="1"/>
</dbReference>
<dbReference type="PANTHER" id="PTHR32234">
    <property type="entry name" value="THIOL:DISULFIDE INTERCHANGE PROTEIN DSBD"/>
    <property type="match status" value="1"/>
</dbReference>
<evidence type="ECO:0000313" key="4">
    <source>
        <dbReference type="EMBL" id="AIJ47293.1"/>
    </source>
</evidence>
<dbReference type="InterPro" id="IPR001640">
    <property type="entry name" value="Lgt"/>
</dbReference>
<dbReference type="PROSITE" id="PS51352">
    <property type="entry name" value="THIOREDOXIN_2"/>
    <property type="match status" value="1"/>
</dbReference>
<feature type="transmembrane region" description="Helical" evidence="1">
    <location>
        <begin position="279"/>
        <end position="296"/>
    </location>
</feature>
<dbReference type="InterPro" id="IPR028250">
    <property type="entry name" value="DsbDN"/>
</dbReference>
<keyword evidence="1" id="KW-0472">Membrane</keyword>
<dbReference type="RefSeq" id="WP_043373272.1">
    <property type="nucleotide sequence ID" value="NZ_CP006704.1"/>
</dbReference>
<feature type="chain" id="PRO_5001716296" evidence="2">
    <location>
        <begin position="25"/>
        <end position="472"/>
    </location>
</feature>
<dbReference type="SUPFAM" id="SSF74863">
    <property type="entry name" value="Thiol:disulfide interchange protein DsbD, N-terminal domain (DsbD-alpha)"/>
    <property type="match status" value="1"/>
</dbReference>